<dbReference type="InterPro" id="IPR004140">
    <property type="entry name" value="Exo70"/>
</dbReference>
<evidence type="ECO:0000256" key="3">
    <source>
        <dbReference type="RuleBase" id="RU365026"/>
    </source>
</evidence>
<evidence type="ECO:0000259" key="5">
    <source>
        <dbReference type="Pfam" id="PF03081"/>
    </source>
</evidence>
<name>A0ABD3IQU1_EUCGL</name>
<comment type="function">
    <text evidence="3">Component of the exocyst complex.</text>
</comment>
<proteinExistence type="inferred from homology"/>
<evidence type="ECO:0000313" key="7">
    <source>
        <dbReference type="Proteomes" id="UP001634007"/>
    </source>
</evidence>
<dbReference type="GO" id="GO:0005737">
    <property type="term" value="C:cytoplasm"/>
    <property type="evidence" value="ECO:0007669"/>
    <property type="project" value="UniProtKB-ARBA"/>
</dbReference>
<evidence type="ECO:0000256" key="2">
    <source>
        <dbReference type="ARBA" id="ARBA00022448"/>
    </source>
</evidence>
<evidence type="ECO:0000313" key="6">
    <source>
        <dbReference type="EMBL" id="KAL3716732.1"/>
    </source>
</evidence>
<keyword evidence="3" id="KW-0653">Protein transport</keyword>
<feature type="domain" description="Exocyst complex subunit Exo70 C-terminal" evidence="5">
    <location>
        <begin position="295"/>
        <end position="654"/>
    </location>
</feature>
<comment type="caution">
    <text evidence="6">The sequence shown here is derived from an EMBL/GenBank/DDBJ whole genome shotgun (WGS) entry which is preliminary data.</text>
</comment>
<feature type="region of interest" description="Disordered" evidence="4">
    <location>
        <begin position="1"/>
        <end position="39"/>
    </location>
</feature>
<dbReference type="Proteomes" id="UP001634007">
    <property type="component" value="Unassembled WGS sequence"/>
</dbReference>
<dbReference type="FunFam" id="1.20.1280.170:FF:000003">
    <property type="entry name" value="Exocyst subunit Exo70 family protein"/>
    <property type="match status" value="1"/>
</dbReference>
<dbReference type="Gene3D" id="1.20.1280.170">
    <property type="entry name" value="Exocyst complex component Exo70"/>
    <property type="match status" value="1"/>
</dbReference>
<reference evidence="6 7" key="1">
    <citation type="submission" date="2024-11" db="EMBL/GenBank/DDBJ databases">
        <title>Chromosome-level genome assembly of Eucalyptus globulus Labill. provides insights into its genome evolution.</title>
        <authorList>
            <person name="Li X."/>
        </authorList>
    </citation>
    <scope>NUCLEOTIDE SEQUENCE [LARGE SCALE GENOMIC DNA]</scope>
    <source>
        <strain evidence="6">CL2024</strain>
        <tissue evidence="6">Fresh tender leaves</tissue>
    </source>
</reference>
<comment type="similarity">
    <text evidence="1 3">Belongs to the EXO70 family.</text>
</comment>
<dbReference type="Pfam" id="PF03081">
    <property type="entry name" value="Exo70_C"/>
    <property type="match status" value="1"/>
</dbReference>
<protein>
    <recommendedName>
        <fullName evidence="3">Exocyst subunit Exo70 family protein</fullName>
    </recommendedName>
</protein>
<dbReference type="GO" id="GO:0006887">
    <property type="term" value="P:exocytosis"/>
    <property type="evidence" value="ECO:0007669"/>
    <property type="project" value="UniProtKB-KW"/>
</dbReference>
<accession>A0ABD3IQU1</accession>
<keyword evidence="3" id="KW-0268">Exocytosis</keyword>
<dbReference type="InterPro" id="IPR016159">
    <property type="entry name" value="Cullin_repeat-like_dom_sf"/>
</dbReference>
<dbReference type="AlphaFoldDB" id="A0ABD3IQU1"/>
<gene>
    <name evidence="6" type="ORF">ACJRO7_008338</name>
</gene>
<keyword evidence="2 3" id="KW-0813">Transport</keyword>
<evidence type="ECO:0000256" key="1">
    <source>
        <dbReference type="ARBA" id="ARBA00006756"/>
    </source>
</evidence>
<keyword evidence="7" id="KW-1185">Reference proteome</keyword>
<dbReference type="EMBL" id="JBJKBG010000011">
    <property type="protein sequence ID" value="KAL3716732.1"/>
    <property type="molecule type" value="Genomic_DNA"/>
</dbReference>
<dbReference type="PANTHER" id="PTHR12542:SF142">
    <property type="entry name" value="EXOCYST SUBUNIT EXO70 FAMILY PROTEIN"/>
    <property type="match status" value="1"/>
</dbReference>
<sequence>MATTTTTSSIGGGGGGGGAGGGGGGGGGAGAGGGGGGAEDRVMATAQQILKSLNTPKEVREDMLLIFSSFDNRLSKITDLIHSSSALEDRFDTAEKVILRYDSNSNSLPWEDSPEEAGEYLSALDEILQLCENLTVEDDKDFVDRADTAIQIAMSRLEDEFRHMLIRNTVPLDADRLYGSIRRVSLSFVSNDGVIDDEFESFGEVDNDSSGCFHDRGASIGDDLSVDLINPDAVLELREIADRMIRATYEKECCQAYTSVRREVLDECLVILGVEKLSIEDVQKVEWKDLDEKMKKWIQAVKIAVRVLLTGEKRLCDQIFNGSDSIKEICFNETAKWSMMQLLNFGEAVSISNRSSEKLFRILDMYDALADVLPNLQAMVTDEFVCSEAKGVLSGLGEAARATFSEFEKAVQGETSRKPMQNGEIHPITRYVMNYLKLLVVYIETLDSLLEGDEDDLRGLEKVDGDKLQTESVSPVTRHFQSLISTLESNLEEKSRLYEDAAIPFIFLMNNIWYVVQKVKDSELGNLLGDHWVRKHRGLIRQYATSYLRASWSKSLSFLKDEGIGGSSNNASKVALKDRFKNFNACFEDIYRIQTAWKVPDPQLREELRISISEKVIPAYRSFVGRFGSQLESGRNAGKYIKYTPEDLENYLLDLFEGSPGVLHHLRRKSS</sequence>
<dbReference type="InterPro" id="IPR046364">
    <property type="entry name" value="Exo70_C"/>
</dbReference>
<dbReference type="SUPFAM" id="SSF74788">
    <property type="entry name" value="Cullin repeat-like"/>
    <property type="match status" value="1"/>
</dbReference>
<feature type="compositionally biased region" description="Gly residues" evidence="4">
    <location>
        <begin position="10"/>
        <end position="37"/>
    </location>
</feature>
<dbReference type="Pfam" id="PF20669">
    <property type="entry name" value="Exo70_N"/>
    <property type="match status" value="1"/>
</dbReference>
<dbReference type="PANTHER" id="PTHR12542">
    <property type="entry name" value="EXOCYST COMPLEX PROTEIN EXO70"/>
    <property type="match status" value="1"/>
</dbReference>
<organism evidence="6 7">
    <name type="scientific">Eucalyptus globulus</name>
    <name type="common">Tasmanian blue gum</name>
    <dbReference type="NCBI Taxonomy" id="34317"/>
    <lineage>
        <taxon>Eukaryota</taxon>
        <taxon>Viridiplantae</taxon>
        <taxon>Streptophyta</taxon>
        <taxon>Embryophyta</taxon>
        <taxon>Tracheophyta</taxon>
        <taxon>Spermatophyta</taxon>
        <taxon>Magnoliopsida</taxon>
        <taxon>eudicotyledons</taxon>
        <taxon>Gunneridae</taxon>
        <taxon>Pentapetalae</taxon>
        <taxon>rosids</taxon>
        <taxon>malvids</taxon>
        <taxon>Myrtales</taxon>
        <taxon>Myrtaceae</taxon>
        <taxon>Myrtoideae</taxon>
        <taxon>Eucalypteae</taxon>
        <taxon>Eucalyptus</taxon>
    </lineage>
</organism>
<dbReference type="GO" id="GO:0015031">
    <property type="term" value="P:protein transport"/>
    <property type="evidence" value="ECO:0007669"/>
    <property type="project" value="UniProtKB-KW"/>
</dbReference>
<evidence type="ECO:0000256" key="4">
    <source>
        <dbReference type="SAM" id="MobiDB-lite"/>
    </source>
</evidence>